<dbReference type="Pfam" id="PF00084">
    <property type="entry name" value="Sushi"/>
    <property type="match status" value="5"/>
</dbReference>
<dbReference type="Pfam" id="PF03160">
    <property type="entry name" value="Calx-beta"/>
    <property type="match status" value="3"/>
</dbReference>
<keyword evidence="8" id="KW-1185">Reference proteome</keyword>
<dbReference type="AlphaFoldDB" id="A0AA35WYM6"/>
<dbReference type="GO" id="GO:0007154">
    <property type="term" value="P:cell communication"/>
    <property type="evidence" value="ECO:0007669"/>
    <property type="project" value="InterPro"/>
</dbReference>
<dbReference type="InterPro" id="IPR051277">
    <property type="entry name" value="SEZ6_CSMD_C4BPB_Regulators"/>
</dbReference>
<evidence type="ECO:0000313" key="8">
    <source>
        <dbReference type="Proteomes" id="UP001174909"/>
    </source>
</evidence>
<evidence type="ECO:0000256" key="5">
    <source>
        <dbReference type="PROSITE-ProRule" id="PRU00302"/>
    </source>
</evidence>
<evidence type="ECO:0000313" key="7">
    <source>
        <dbReference type="EMBL" id="CAI8033446.1"/>
    </source>
</evidence>
<dbReference type="PANTHER" id="PTHR45656">
    <property type="entry name" value="PROTEIN CBR-CLEC-78"/>
    <property type="match status" value="1"/>
</dbReference>
<feature type="disulfide bond" evidence="5">
    <location>
        <begin position="562"/>
        <end position="589"/>
    </location>
</feature>
<sequence>MLLCGKPSTVALERYVDMALQRTLTMSTIHSSISDANAAIFVHTYGFSIQNSYAIAGGMELQPIAGTIISCEVPDDCVVEGRSVTVTCTRSIDLSEQSRIRVNTEDGSAGAPADYTTLNIPENRPSFFPGNILNYRGGTRQDSAISFDIQTTADGDDTEPPETFFLNVSPVRTAIVLTPRVPITICGATQDIRCPDLTDPANSMVMVAGTTPGDAATYTCNEGYKLDGVSTRTCGPDGQWSPEEPKCLAMCPTPTDPANGMVIAEGNCGGDTATYTCNDGYKLDGASNTTCGSDGQWSPEEPRCLAMCPTPTDPANGMVVAEGNCEGDTATYTCNEGYKLDGVETTTCGPDGQWSSDRPVCLAICHSLSDPPNGTVVAQGNCEGDRAAFICNSGFELVGAAIVICQNDGMWNNPQPVCQSLAVFVSFDPVSYTVTEGVDGAVELILVRSGDLSRATVLTITTADGSAIAGSDYTATTMRVTLIDAVETVARVRVPILDDIVIESIETFLGLLTSSEPNVMIGDGTANVTIVDNDGCPSLPDISNGSVTVSGFATGDMAVYSCDEGYELDGDSTRECLFNSSWSGEAQACRSFAVEVGFNETAITAMESSGRASACLFARSVNPIEVTLTVVTTTTGTATEGVDFQPVFATVYLSINSTTLPCIEVSLITGDGYENPETISLLVTTMNDSVTIVQNMTEITILNSDVAEIVLDSEKMTVMEGDNEVQELCLSLKNSAIDVGVGVPDALSADIELEKVVLLLSANGSSNCIPVKIIATY</sequence>
<accession>A0AA35WYM6</accession>
<dbReference type="SMART" id="SM00032">
    <property type="entry name" value="CCP"/>
    <property type="match status" value="5"/>
</dbReference>
<comment type="caution">
    <text evidence="5">Lacks conserved residue(s) required for the propagation of feature annotation.</text>
</comment>
<dbReference type="Gene3D" id="2.60.40.2030">
    <property type="match status" value="3"/>
</dbReference>
<feature type="non-terminal residue" evidence="7">
    <location>
        <position position="1"/>
    </location>
</feature>
<evidence type="ECO:0000256" key="1">
    <source>
        <dbReference type="ARBA" id="ARBA00022729"/>
    </source>
</evidence>
<dbReference type="GO" id="GO:0016020">
    <property type="term" value="C:membrane"/>
    <property type="evidence" value="ECO:0007669"/>
    <property type="project" value="InterPro"/>
</dbReference>
<name>A0AA35WYM6_GEOBA</name>
<dbReference type="SMART" id="SM00237">
    <property type="entry name" value="Calx_beta"/>
    <property type="match status" value="2"/>
</dbReference>
<dbReference type="SUPFAM" id="SSF141072">
    <property type="entry name" value="CalX-like"/>
    <property type="match status" value="3"/>
</dbReference>
<feature type="domain" description="Sushi" evidence="6">
    <location>
        <begin position="249"/>
        <end position="306"/>
    </location>
</feature>
<evidence type="ECO:0000259" key="6">
    <source>
        <dbReference type="PROSITE" id="PS50923"/>
    </source>
</evidence>
<feature type="domain" description="Sushi" evidence="6">
    <location>
        <begin position="534"/>
        <end position="591"/>
    </location>
</feature>
<keyword evidence="2" id="KW-0677">Repeat</keyword>
<comment type="caution">
    <text evidence="7">The sequence shown here is derived from an EMBL/GenBank/DDBJ whole genome shotgun (WGS) entry which is preliminary data.</text>
</comment>
<gene>
    <name evidence="7" type="ORF">GBAR_LOCUS18865</name>
</gene>
<evidence type="ECO:0000256" key="2">
    <source>
        <dbReference type="ARBA" id="ARBA00022737"/>
    </source>
</evidence>
<feature type="domain" description="Sushi" evidence="6">
    <location>
        <begin position="192"/>
        <end position="247"/>
    </location>
</feature>
<feature type="disulfide bond" evidence="5">
    <location>
        <begin position="277"/>
        <end position="304"/>
    </location>
</feature>
<feature type="disulfide bond" evidence="5">
    <location>
        <begin position="334"/>
        <end position="361"/>
    </location>
</feature>
<dbReference type="PANTHER" id="PTHR45656:SF4">
    <property type="entry name" value="PROTEIN CBR-CLEC-78"/>
    <property type="match status" value="1"/>
</dbReference>
<keyword evidence="4 5" id="KW-1015">Disulfide bond</keyword>
<feature type="disulfide bond" evidence="5">
    <location>
        <begin position="391"/>
        <end position="418"/>
    </location>
</feature>
<dbReference type="InterPro" id="IPR003644">
    <property type="entry name" value="Calx_beta"/>
</dbReference>
<organism evidence="7 8">
    <name type="scientific">Geodia barretti</name>
    <name type="common">Barrett's horny sponge</name>
    <dbReference type="NCBI Taxonomy" id="519541"/>
    <lineage>
        <taxon>Eukaryota</taxon>
        <taxon>Metazoa</taxon>
        <taxon>Porifera</taxon>
        <taxon>Demospongiae</taxon>
        <taxon>Heteroscleromorpha</taxon>
        <taxon>Tetractinellida</taxon>
        <taxon>Astrophorina</taxon>
        <taxon>Geodiidae</taxon>
        <taxon>Geodia</taxon>
    </lineage>
</organism>
<dbReference type="PROSITE" id="PS50923">
    <property type="entry name" value="SUSHI"/>
    <property type="match status" value="5"/>
</dbReference>
<keyword evidence="5" id="KW-0768">Sushi</keyword>
<dbReference type="Proteomes" id="UP001174909">
    <property type="component" value="Unassembled WGS sequence"/>
</dbReference>
<proteinExistence type="predicted"/>
<feature type="domain" description="Sushi" evidence="6">
    <location>
        <begin position="307"/>
        <end position="361"/>
    </location>
</feature>
<evidence type="ECO:0000256" key="3">
    <source>
        <dbReference type="ARBA" id="ARBA00022837"/>
    </source>
</evidence>
<keyword evidence="1" id="KW-0732">Signal</keyword>
<protein>
    <submittedName>
        <fullName evidence="7">CUB and sushi domain-containing protein 3</fullName>
    </submittedName>
</protein>
<dbReference type="EMBL" id="CASHTH010002668">
    <property type="protein sequence ID" value="CAI8033446.1"/>
    <property type="molecule type" value="Genomic_DNA"/>
</dbReference>
<dbReference type="CDD" id="cd00033">
    <property type="entry name" value="CCP"/>
    <property type="match status" value="5"/>
</dbReference>
<keyword evidence="3" id="KW-0106">Calcium</keyword>
<evidence type="ECO:0000256" key="4">
    <source>
        <dbReference type="ARBA" id="ARBA00023157"/>
    </source>
</evidence>
<feature type="domain" description="Sushi" evidence="6">
    <location>
        <begin position="363"/>
        <end position="420"/>
    </location>
</feature>
<feature type="disulfide bond" evidence="5">
    <location>
        <begin position="220"/>
        <end position="247"/>
    </location>
</feature>
<dbReference type="InterPro" id="IPR038081">
    <property type="entry name" value="CalX-like_sf"/>
</dbReference>
<dbReference type="InterPro" id="IPR035976">
    <property type="entry name" value="Sushi/SCR/CCP_sf"/>
</dbReference>
<dbReference type="SUPFAM" id="SSF57535">
    <property type="entry name" value="Complement control module/SCR domain"/>
    <property type="match status" value="5"/>
</dbReference>
<dbReference type="InterPro" id="IPR000436">
    <property type="entry name" value="Sushi_SCR_CCP_dom"/>
</dbReference>
<reference evidence="7" key="1">
    <citation type="submission" date="2023-03" db="EMBL/GenBank/DDBJ databases">
        <authorList>
            <person name="Steffen K."/>
            <person name="Cardenas P."/>
        </authorList>
    </citation>
    <scope>NUCLEOTIDE SEQUENCE</scope>
</reference>
<dbReference type="Gene3D" id="2.10.70.10">
    <property type="entry name" value="Complement Module, domain 1"/>
    <property type="match status" value="5"/>
</dbReference>